<sequence>MLGGTGSADHAGYGEPDIRALESTASSSVPTAWRSAAATKDSAGFYAVRPNRVATEPNSAVDVPL</sequence>
<organism evidence="1 2">
    <name type="scientific">Catenulispora yoronensis</name>
    <dbReference type="NCBI Taxonomy" id="450799"/>
    <lineage>
        <taxon>Bacteria</taxon>
        <taxon>Bacillati</taxon>
        <taxon>Actinomycetota</taxon>
        <taxon>Actinomycetes</taxon>
        <taxon>Catenulisporales</taxon>
        <taxon>Catenulisporaceae</taxon>
        <taxon>Catenulispora</taxon>
    </lineage>
</organism>
<proteinExistence type="predicted"/>
<keyword evidence="2" id="KW-1185">Reference proteome</keyword>
<name>A0ABN2UYA7_9ACTN</name>
<dbReference type="EMBL" id="BAAAQN010000038">
    <property type="protein sequence ID" value="GAA2045274.1"/>
    <property type="molecule type" value="Genomic_DNA"/>
</dbReference>
<evidence type="ECO:0000313" key="1">
    <source>
        <dbReference type="EMBL" id="GAA2045274.1"/>
    </source>
</evidence>
<evidence type="ECO:0000313" key="2">
    <source>
        <dbReference type="Proteomes" id="UP001500751"/>
    </source>
</evidence>
<accession>A0ABN2UYA7</accession>
<dbReference type="Proteomes" id="UP001500751">
    <property type="component" value="Unassembled WGS sequence"/>
</dbReference>
<protein>
    <submittedName>
        <fullName evidence="1">Uncharacterized protein</fullName>
    </submittedName>
</protein>
<comment type="caution">
    <text evidence="1">The sequence shown here is derived from an EMBL/GenBank/DDBJ whole genome shotgun (WGS) entry which is preliminary data.</text>
</comment>
<gene>
    <name evidence="1" type="ORF">GCM10009839_56540</name>
</gene>
<reference evidence="1 2" key="1">
    <citation type="journal article" date="2019" name="Int. J. Syst. Evol. Microbiol.">
        <title>The Global Catalogue of Microorganisms (GCM) 10K type strain sequencing project: providing services to taxonomists for standard genome sequencing and annotation.</title>
        <authorList>
            <consortium name="The Broad Institute Genomics Platform"/>
            <consortium name="The Broad Institute Genome Sequencing Center for Infectious Disease"/>
            <person name="Wu L."/>
            <person name="Ma J."/>
        </authorList>
    </citation>
    <scope>NUCLEOTIDE SEQUENCE [LARGE SCALE GENOMIC DNA]</scope>
    <source>
        <strain evidence="1 2">JCM 16014</strain>
    </source>
</reference>